<dbReference type="RefSeq" id="WP_281841718.1">
    <property type="nucleotide sequence ID" value="NZ_BROH01000003.1"/>
</dbReference>
<dbReference type="CDD" id="cd03178">
    <property type="entry name" value="GST_C_Ure2p_like"/>
    <property type="match status" value="1"/>
</dbReference>
<evidence type="ECO:0000313" key="3">
    <source>
        <dbReference type="EMBL" id="GKY87741.1"/>
    </source>
</evidence>
<dbReference type="InterPro" id="IPR010987">
    <property type="entry name" value="Glutathione-S-Trfase_C-like"/>
</dbReference>
<name>A0ABQ5LTT4_9RHOB</name>
<evidence type="ECO:0000259" key="1">
    <source>
        <dbReference type="PROSITE" id="PS50404"/>
    </source>
</evidence>
<comment type="caution">
    <text evidence="3">The sequence shown here is derived from an EMBL/GenBank/DDBJ whole genome shotgun (WGS) entry which is preliminary data.</text>
</comment>
<dbReference type="InterPro" id="IPR036282">
    <property type="entry name" value="Glutathione-S-Trfase_C_sf"/>
</dbReference>
<sequence>MSQKTLDDFPISKRWAPRTPGAIQLYSFPTPNGVKVSAMLEECGLPYDAHTVKLSEAGSPEFKTLNINGKIPAIVDPSGPDGGAFGLWESGAILIYLAEKTGKFLPENPAERYETIQWVMFQMAGIGPMFGQYAFFLRGGGAEMEDRLPRERYFNETVRLLNVLETRLSDRANIMGDDLTIADIANFPWVRTARDYFNEDDALGLSGLTNVMGWLDRCLARPAVDRSLNQPPRE</sequence>
<dbReference type="InterPro" id="IPR040079">
    <property type="entry name" value="Glutathione_S-Trfase"/>
</dbReference>
<evidence type="ECO:0000259" key="2">
    <source>
        <dbReference type="PROSITE" id="PS50405"/>
    </source>
</evidence>
<dbReference type="PANTHER" id="PTHR44051:SF19">
    <property type="entry name" value="DISULFIDE-BOND OXIDOREDUCTASE YFCG"/>
    <property type="match status" value="1"/>
</dbReference>
<dbReference type="InterPro" id="IPR004045">
    <property type="entry name" value="Glutathione_S-Trfase_N"/>
</dbReference>
<dbReference type="InterPro" id="IPR036249">
    <property type="entry name" value="Thioredoxin-like_sf"/>
</dbReference>
<dbReference type="InterPro" id="IPR004046">
    <property type="entry name" value="GST_C"/>
</dbReference>
<dbReference type="Pfam" id="PF13409">
    <property type="entry name" value="GST_N_2"/>
    <property type="match status" value="1"/>
</dbReference>
<dbReference type="SUPFAM" id="SSF47616">
    <property type="entry name" value="GST C-terminal domain-like"/>
    <property type="match status" value="1"/>
</dbReference>
<dbReference type="Gene3D" id="3.40.30.10">
    <property type="entry name" value="Glutaredoxin"/>
    <property type="match status" value="1"/>
</dbReference>
<feature type="domain" description="GST N-terminal" evidence="1">
    <location>
        <begin position="20"/>
        <end position="105"/>
    </location>
</feature>
<accession>A0ABQ5LTT4</accession>
<dbReference type="SFLD" id="SFLDG01151">
    <property type="entry name" value="Main.2:_Nu-like"/>
    <property type="match status" value="1"/>
</dbReference>
<gene>
    <name evidence="3" type="ORF">STA1M1_16100</name>
</gene>
<dbReference type="EMBL" id="BROH01000003">
    <property type="protein sequence ID" value="GKY87741.1"/>
    <property type="molecule type" value="Genomic_DNA"/>
</dbReference>
<dbReference type="Proteomes" id="UP001144205">
    <property type="component" value="Unassembled WGS sequence"/>
</dbReference>
<dbReference type="Pfam" id="PF00043">
    <property type="entry name" value="GST_C"/>
    <property type="match status" value="1"/>
</dbReference>
<dbReference type="SUPFAM" id="SSF52833">
    <property type="entry name" value="Thioredoxin-like"/>
    <property type="match status" value="1"/>
</dbReference>
<proteinExistence type="predicted"/>
<dbReference type="Gene3D" id="1.20.1050.10">
    <property type="match status" value="1"/>
</dbReference>
<dbReference type="PROSITE" id="PS50405">
    <property type="entry name" value="GST_CTER"/>
    <property type="match status" value="1"/>
</dbReference>
<evidence type="ECO:0000313" key="4">
    <source>
        <dbReference type="Proteomes" id="UP001144205"/>
    </source>
</evidence>
<keyword evidence="4" id="KW-1185">Reference proteome</keyword>
<dbReference type="PROSITE" id="PS50404">
    <property type="entry name" value="GST_NTER"/>
    <property type="match status" value="1"/>
</dbReference>
<dbReference type="PANTHER" id="PTHR44051">
    <property type="entry name" value="GLUTATHIONE S-TRANSFERASE-RELATED"/>
    <property type="match status" value="1"/>
</dbReference>
<organism evidence="3 4">
    <name type="scientific">Sinisalibacter aestuarii</name>
    <dbReference type="NCBI Taxonomy" id="2949426"/>
    <lineage>
        <taxon>Bacteria</taxon>
        <taxon>Pseudomonadati</taxon>
        <taxon>Pseudomonadota</taxon>
        <taxon>Alphaproteobacteria</taxon>
        <taxon>Rhodobacterales</taxon>
        <taxon>Roseobacteraceae</taxon>
        <taxon>Sinisalibacter</taxon>
    </lineage>
</organism>
<reference evidence="3" key="1">
    <citation type="journal article" date="2023" name="Int. J. Syst. Evol. Microbiol.">
        <title>Sinisalibacter aestuarii sp. nov., isolated from estuarine sediment of the Arakawa River.</title>
        <authorList>
            <person name="Arafat S.T."/>
            <person name="Hirano S."/>
            <person name="Sato A."/>
            <person name="Takeuchi K."/>
            <person name="Yasuda T."/>
            <person name="Terahara T."/>
            <person name="Hamada M."/>
            <person name="Kobayashi T."/>
        </authorList>
    </citation>
    <scope>NUCLEOTIDE SEQUENCE</scope>
    <source>
        <strain evidence="3">B-399</strain>
    </source>
</reference>
<dbReference type="SFLD" id="SFLDG00358">
    <property type="entry name" value="Main_(cytGST)"/>
    <property type="match status" value="1"/>
</dbReference>
<feature type="domain" description="GST C-terminal" evidence="2">
    <location>
        <begin position="108"/>
        <end position="234"/>
    </location>
</feature>
<protein>
    <submittedName>
        <fullName evidence="3">Glutathione S-transferase</fullName>
    </submittedName>
</protein>
<dbReference type="SFLD" id="SFLDS00019">
    <property type="entry name" value="Glutathione_Transferase_(cytos"/>
    <property type="match status" value="1"/>
</dbReference>
<dbReference type="CDD" id="cd03048">
    <property type="entry name" value="GST_N_Ure2p_like"/>
    <property type="match status" value="1"/>
</dbReference>